<evidence type="ECO:0000256" key="7">
    <source>
        <dbReference type="ARBA" id="ARBA00048130"/>
    </source>
</evidence>
<dbReference type="Proteomes" id="UP000481858">
    <property type="component" value="Unassembled WGS sequence"/>
</dbReference>
<accession>A0A7C8MTB7</accession>
<evidence type="ECO:0000256" key="1">
    <source>
        <dbReference type="ARBA" id="ARBA00012411"/>
    </source>
</evidence>
<dbReference type="PANTHER" id="PTHR48016:SF56">
    <property type="entry name" value="MAPKK KINASE"/>
    <property type="match status" value="1"/>
</dbReference>
<dbReference type="InterPro" id="IPR000772">
    <property type="entry name" value="Ricin_B_lectin"/>
</dbReference>
<dbReference type="InterPro" id="IPR000719">
    <property type="entry name" value="Prot_kinase_dom"/>
</dbReference>
<evidence type="ECO:0000259" key="8">
    <source>
        <dbReference type="PROSITE" id="PS50011"/>
    </source>
</evidence>
<evidence type="ECO:0000256" key="5">
    <source>
        <dbReference type="ARBA" id="ARBA00022840"/>
    </source>
</evidence>
<dbReference type="OrthoDB" id="10252171at2759"/>
<proteinExistence type="predicted"/>
<organism evidence="9 10">
    <name type="scientific">Xylaria multiplex</name>
    <dbReference type="NCBI Taxonomy" id="323545"/>
    <lineage>
        <taxon>Eukaryota</taxon>
        <taxon>Fungi</taxon>
        <taxon>Dikarya</taxon>
        <taxon>Ascomycota</taxon>
        <taxon>Pezizomycotina</taxon>
        <taxon>Sordariomycetes</taxon>
        <taxon>Xylariomycetidae</taxon>
        <taxon>Xylariales</taxon>
        <taxon>Xylariaceae</taxon>
        <taxon>Xylaria</taxon>
    </lineage>
</organism>
<keyword evidence="5" id="KW-0067">ATP-binding</keyword>
<evidence type="ECO:0000256" key="4">
    <source>
        <dbReference type="ARBA" id="ARBA00022777"/>
    </source>
</evidence>
<dbReference type="SUPFAM" id="SSF56112">
    <property type="entry name" value="Protein kinase-like (PK-like)"/>
    <property type="match status" value="1"/>
</dbReference>
<dbReference type="Gene3D" id="1.10.510.10">
    <property type="entry name" value="Transferase(Phosphotransferase) domain 1"/>
    <property type="match status" value="1"/>
</dbReference>
<dbReference type="Pfam" id="PF00069">
    <property type="entry name" value="Pkinase"/>
    <property type="match status" value="1"/>
</dbReference>
<dbReference type="PANTHER" id="PTHR48016">
    <property type="entry name" value="MAP KINASE KINASE KINASE SSK2-RELATED-RELATED"/>
    <property type="match status" value="1"/>
</dbReference>
<gene>
    <name evidence="9" type="ORF">GQX73_g5786</name>
</gene>
<keyword evidence="3" id="KW-0547">Nucleotide-binding</keyword>
<dbReference type="InParanoid" id="A0A7C8MTB7"/>
<keyword evidence="10" id="KW-1185">Reference proteome</keyword>
<dbReference type="EMBL" id="WUBL01000061">
    <property type="protein sequence ID" value="KAF2967847.1"/>
    <property type="molecule type" value="Genomic_DNA"/>
</dbReference>
<dbReference type="Gene3D" id="2.80.10.50">
    <property type="match status" value="1"/>
</dbReference>
<dbReference type="Pfam" id="PF14200">
    <property type="entry name" value="RicinB_lectin_2"/>
    <property type="match status" value="1"/>
</dbReference>
<sequence>MAPESLNTSRIYILSNNWSGARRILGSPDSRGLTMVSIADCDASSQWMFRETSRPGYYYMHTVEAGTSKAVDVLNDEGAESKHMVLTETGAQTGQFWRVDAWGDGFYRFSNLFTGEDKHLDVYFDTYGPHLAPANCIGQHWTLGVHQEAHQENRESSAISSDLVQDLRLETSISPDGDTQHTYMHSEPDSGERAVLVTENWKQSRLLGRGGFGSVWLETCISGPRQGEFRAVKEIKKQDISADFTIDYSRELQAVAKFSHRKVARPDIHHYSHCFVQSNGWWDDQSSVYIAMEYLHRGDLQNFLQEPLSEDDTKQITKQIVEGLGFMHDQRFAHRDLKPQNILVARDRPNWWVKIADFGLSKRFDGNTALRTQVYTWGYAAPEVLGIFTRHDIDLPRGAIEEYSTAVDIWSLGSVVYRMRTGQVAFEDIRDLSQYVAWERPFSKDLLISRNSSAGCTQFIESCLVPSPTQRPAASQLAGDVWLNA</sequence>
<dbReference type="GO" id="GO:0004707">
    <property type="term" value="F:MAP kinase activity"/>
    <property type="evidence" value="ECO:0007669"/>
    <property type="project" value="UniProtKB-EC"/>
</dbReference>
<dbReference type="InterPro" id="IPR008271">
    <property type="entry name" value="Ser/Thr_kinase_AS"/>
</dbReference>
<dbReference type="PROSITE" id="PS50011">
    <property type="entry name" value="PROTEIN_KINASE_DOM"/>
    <property type="match status" value="1"/>
</dbReference>
<evidence type="ECO:0000256" key="6">
    <source>
        <dbReference type="ARBA" id="ARBA00047919"/>
    </source>
</evidence>
<evidence type="ECO:0000313" key="10">
    <source>
        <dbReference type="Proteomes" id="UP000481858"/>
    </source>
</evidence>
<dbReference type="PROSITE" id="PS00108">
    <property type="entry name" value="PROTEIN_KINASE_ST"/>
    <property type="match status" value="1"/>
</dbReference>
<reference evidence="9 10" key="1">
    <citation type="submission" date="2019-12" db="EMBL/GenBank/DDBJ databases">
        <title>Draft genome sequence of the ascomycete Xylaria multiplex DSM 110363.</title>
        <authorList>
            <person name="Buettner E."/>
            <person name="Kellner H."/>
        </authorList>
    </citation>
    <scope>NUCLEOTIDE SEQUENCE [LARGE SCALE GENOMIC DNA]</scope>
    <source>
        <strain evidence="9 10">DSM 110363</strain>
    </source>
</reference>
<comment type="catalytic activity">
    <reaction evidence="7">
        <text>L-seryl-[protein] + ATP = O-phospho-L-seryl-[protein] + ADP + H(+)</text>
        <dbReference type="Rhea" id="RHEA:17989"/>
        <dbReference type="Rhea" id="RHEA-COMP:9863"/>
        <dbReference type="Rhea" id="RHEA-COMP:11604"/>
        <dbReference type="ChEBI" id="CHEBI:15378"/>
        <dbReference type="ChEBI" id="CHEBI:29999"/>
        <dbReference type="ChEBI" id="CHEBI:30616"/>
        <dbReference type="ChEBI" id="CHEBI:83421"/>
        <dbReference type="ChEBI" id="CHEBI:456216"/>
        <dbReference type="EC" id="2.7.11.24"/>
    </reaction>
    <physiologicalReaction direction="left-to-right" evidence="7">
        <dbReference type="Rhea" id="RHEA:17990"/>
    </physiologicalReaction>
</comment>
<name>A0A7C8MTB7_9PEZI</name>
<dbReference type="InterPro" id="IPR035992">
    <property type="entry name" value="Ricin_B-like_lectins"/>
</dbReference>
<comment type="caution">
    <text evidence="9">The sequence shown here is derived from an EMBL/GenBank/DDBJ whole genome shotgun (WGS) entry which is preliminary data.</text>
</comment>
<dbReference type="GO" id="GO:0005524">
    <property type="term" value="F:ATP binding"/>
    <property type="evidence" value="ECO:0007669"/>
    <property type="project" value="UniProtKB-KW"/>
</dbReference>
<dbReference type="InterPro" id="IPR050538">
    <property type="entry name" value="MAP_kinase_kinase_kinase"/>
</dbReference>
<evidence type="ECO:0000256" key="2">
    <source>
        <dbReference type="ARBA" id="ARBA00022679"/>
    </source>
</evidence>
<dbReference type="InterPro" id="IPR011009">
    <property type="entry name" value="Kinase-like_dom_sf"/>
</dbReference>
<keyword evidence="4" id="KW-0418">Kinase</keyword>
<dbReference type="SMART" id="SM00220">
    <property type="entry name" value="S_TKc"/>
    <property type="match status" value="1"/>
</dbReference>
<protein>
    <recommendedName>
        <fullName evidence="1">mitogen-activated protein kinase</fullName>
        <ecNumber evidence="1">2.7.11.24</ecNumber>
    </recommendedName>
</protein>
<comment type="catalytic activity">
    <reaction evidence="6">
        <text>L-threonyl-[protein] + ATP = O-phospho-L-threonyl-[protein] + ADP + H(+)</text>
        <dbReference type="Rhea" id="RHEA:46608"/>
        <dbReference type="Rhea" id="RHEA-COMP:11060"/>
        <dbReference type="Rhea" id="RHEA-COMP:11605"/>
        <dbReference type="ChEBI" id="CHEBI:15378"/>
        <dbReference type="ChEBI" id="CHEBI:30013"/>
        <dbReference type="ChEBI" id="CHEBI:30616"/>
        <dbReference type="ChEBI" id="CHEBI:61977"/>
        <dbReference type="ChEBI" id="CHEBI:456216"/>
        <dbReference type="EC" id="2.7.11.24"/>
    </reaction>
    <physiologicalReaction direction="left-to-right" evidence="6">
        <dbReference type="Rhea" id="RHEA:46609"/>
    </physiologicalReaction>
</comment>
<keyword evidence="2" id="KW-0808">Transferase</keyword>
<evidence type="ECO:0000313" key="9">
    <source>
        <dbReference type="EMBL" id="KAF2967847.1"/>
    </source>
</evidence>
<feature type="domain" description="Protein kinase" evidence="8">
    <location>
        <begin position="201"/>
        <end position="483"/>
    </location>
</feature>
<dbReference type="EC" id="2.7.11.24" evidence="1"/>
<evidence type="ECO:0000256" key="3">
    <source>
        <dbReference type="ARBA" id="ARBA00022741"/>
    </source>
</evidence>
<dbReference type="AlphaFoldDB" id="A0A7C8MTB7"/>
<dbReference type="CDD" id="cd00161">
    <property type="entry name" value="beta-trefoil_Ricin-like"/>
    <property type="match status" value="1"/>
</dbReference>
<dbReference type="SUPFAM" id="SSF50370">
    <property type="entry name" value="Ricin B-like lectins"/>
    <property type="match status" value="1"/>
</dbReference>